<dbReference type="SUPFAM" id="SSF46626">
    <property type="entry name" value="Cytochrome c"/>
    <property type="match status" value="1"/>
</dbReference>
<dbReference type="EMBL" id="WTVS01000041">
    <property type="protein sequence ID" value="NMF99260.1"/>
    <property type="molecule type" value="Genomic_DNA"/>
</dbReference>
<dbReference type="InterPro" id="IPR002327">
    <property type="entry name" value="Cyt_c_1A/1B"/>
</dbReference>
<dbReference type="Pfam" id="PF00034">
    <property type="entry name" value="Cytochrom_C"/>
    <property type="match status" value="1"/>
</dbReference>
<comment type="caution">
    <text evidence="9">The sequence shown here is derived from an EMBL/GenBank/DDBJ whole genome shotgun (WGS) entry which is preliminary data.</text>
</comment>
<dbReference type="Proteomes" id="UP000634522">
    <property type="component" value="Unassembled WGS sequence"/>
</dbReference>
<dbReference type="Gene3D" id="1.10.760.10">
    <property type="entry name" value="Cytochrome c-like domain"/>
    <property type="match status" value="1"/>
</dbReference>
<feature type="signal peptide" evidence="7">
    <location>
        <begin position="1"/>
        <end position="22"/>
    </location>
</feature>
<evidence type="ECO:0000259" key="8">
    <source>
        <dbReference type="PROSITE" id="PS51007"/>
    </source>
</evidence>
<organism evidence="9 10">
    <name type="scientific">Aromatoleum toluolicum</name>
    <dbReference type="NCBI Taxonomy" id="90060"/>
    <lineage>
        <taxon>Bacteria</taxon>
        <taxon>Pseudomonadati</taxon>
        <taxon>Pseudomonadota</taxon>
        <taxon>Betaproteobacteria</taxon>
        <taxon>Rhodocyclales</taxon>
        <taxon>Rhodocyclaceae</taxon>
        <taxon>Aromatoleum</taxon>
    </lineage>
</organism>
<keyword evidence="3 6" id="KW-0479">Metal-binding</keyword>
<evidence type="ECO:0000256" key="6">
    <source>
        <dbReference type="PROSITE-ProRule" id="PRU00433"/>
    </source>
</evidence>
<gene>
    <name evidence="9" type="ORF">GPA27_17920</name>
</gene>
<evidence type="ECO:0000313" key="10">
    <source>
        <dbReference type="Proteomes" id="UP000634522"/>
    </source>
</evidence>
<evidence type="ECO:0000313" key="9">
    <source>
        <dbReference type="EMBL" id="NMF99260.1"/>
    </source>
</evidence>
<proteinExistence type="predicted"/>
<evidence type="ECO:0000256" key="1">
    <source>
        <dbReference type="ARBA" id="ARBA00022448"/>
    </source>
</evidence>
<keyword evidence="5 6" id="KW-0408">Iron</keyword>
<reference evidence="9 10" key="1">
    <citation type="submission" date="2019-12" db="EMBL/GenBank/DDBJ databases">
        <title>Comparative genomics gives insights into the taxonomy of the Azoarcus-Aromatoleum group and reveals separate origins of nif in the plant-associated Azoarcus and non-plant-associated Aromatoleum sub-groups.</title>
        <authorList>
            <person name="Lafos M."/>
            <person name="Maluk M."/>
            <person name="Batista M."/>
            <person name="Junghare M."/>
            <person name="Carmona M."/>
            <person name="Faoro H."/>
            <person name="Cruz L.M."/>
            <person name="Battistoni F."/>
            <person name="De Souza E."/>
            <person name="Pedrosa F."/>
            <person name="Chen W.-M."/>
            <person name="Poole P.S."/>
            <person name="Dixon R.A."/>
            <person name="James E.K."/>
        </authorList>
    </citation>
    <scope>NUCLEOTIDE SEQUENCE [LARGE SCALE GENOMIC DNA]</scope>
    <source>
        <strain evidence="9 10">T</strain>
    </source>
</reference>
<evidence type="ECO:0000256" key="5">
    <source>
        <dbReference type="ARBA" id="ARBA00023004"/>
    </source>
</evidence>
<evidence type="ECO:0000256" key="2">
    <source>
        <dbReference type="ARBA" id="ARBA00022617"/>
    </source>
</evidence>
<dbReference type="PRINTS" id="PR00604">
    <property type="entry name" value="CYTCHRMECIAB"/>
</dbReference>
<sequence>MKHRSATAVLVLAAFVSLPAGAIAPGDPVRGEAIYARCQACHALGYDRTGPKHCGLFGRRAGGVPGFRYSPAMAQADVVWDANTLDRFLANPTGMMPGTAMGYAGIADRQERADLIAWLRQASASPIECPP</sequence>
<dbReference type="PANTHER" id="PTHR11961">
    <property type="entry name" value="CYTOCHROME C"/>
    <property type="match status" value="1"/>
</dbReference>
<evidence type="ECO:0000256" key="7">
    <source>
        <dbReference type="SAM" id="SignalP"/>
    </source>
</evidence>
<feature type="domain" description="Cytochrome c" evidence="8">
    <location>
        <begin position="26"/>
        <end position="123"/>
    </location>
</feature>
<keyword evidence="10" id="KW-1185">Reference proteome</keyword>
<keyword evidence="4" id="KW-0249">Electron transport</keyword>
<keyword evidence="2 6" id="KW-0349">Heme</keyword>
<dbReference type="InterPro" id="IPR036909">
    <property type="entry name" value="Cyt_c-like_dom_sf"/>
</dbReference>
<accession>A0ABX1NJI8</accession>
<protein>
    <submittedName>
        <fullName evidence="9">C-type cytochrome</fullName>
    </submittedName>
</protein>
<keyword evidence="1" id="KW-0813">Transport</keyword>
<evidence type="ECO:0000256" key="4">
    <source>
        <dbReference type="ARBA" id="ARBA00022982"/>
    </source>
</evidence>
<dbReference type="RefSeq" id="WP_169141867.1">
    <property type="nucleotide sequence ID" value="NZ_WTVS01000041.1"/>
</dbReference>
<evidence type="ECO:0000256" key="3">
    <source>
        <dbReference type="ARBA" id="ARBA00022723"/>
    </source>
</evidence>
<feature type="chain" id="PRO_5045854075" evidence="7">
    <location>
        <begin position="23"/>
        <end position="131"/>
    </location>
</feature>
<keyword evidence="7" id="KW-0732">Signal</keyword>
<dbReference type="InterPro" id="IPR009056">
    <property type="entry name" value="Cyt_c-like_dom"/>
</dbReference>
<name>A0ABX1NJI8_9RHOO</name>
<dbReference type="PROSITE" id="PS51007">
    <property type="entry name" value="CYTC"/>
    <property type="match status" value="1"/>
</dbReference>